<accession>H2C4N6</accession>
<sequence length="96" mass="11112">MGFFVRCSLKVKAKSSNCWKWKLAKLSRTLERITRFLNAIRHEVDEDSSGALDPRFSSSCRFQENRNYATFPQRLPHVMGNLITVVSNLSRTQLYG</sequence>
<evidence type="ECO:0000313" key="1">
    <source>
        <dbReference type="EMBL" id="EHP71054.1"/>
    </source>
</evidence>
<protein>
    <submittedName>
        <fullName evidence="1">Uncharacterized protein</fullName>
    </submittedName>
</protein>
<proteinExistence type="predicted"/>
<organism evidence="1 2">
    <name type="scientific">Metallosphaera yellowstonensis MK1</name>
    <dbReference type="NCBI Taxonomy" id="671065"/>
    <lineage>
        <taxon>Archaea</taxon>
        <taxon>Thermoproteota</taxon>
        <taxon>Thermoprotei</taxon>
        <taxon>Sulfolobales</taxon>
        <taxon>Sulfolobaceae</taxon>
        <taxon>Metallosphaera</taxon>
    </lineage>
</organism>
<dbReference type="HOGENOM" id="CLU_2353268_0_0_2"/>
<dbReference type="STRING" id="671065.MetMK1DRAFT_00015580"/>
<dbReference type="Proteomes" id="UP000003980">
    <property type="component" value="Unassembled WGS sequence"/>
</dbReference>
<keyword evidence="2" id="KW-1185">Reference proteome</keyword>
<gene>
    <name evidence="1" type="ORF">MetMK1DRAFT_00015580</name>
</gene>
<evidence type="ECO:0000313" key="2">
    <source>
        <dbReference type="Proteomes" id="UP000003980"/>
    </source>
</evidence>
<reference evidence="1 2" key="1">
    <citation type="submission" date="2012-01" db="EMBL/GenBank/DDBJ databases">
        <title>Improved High-Quality Draft sequence of Metallosphaera yellowstonensis MK1.</title>
        <authorList>
            <consortium name="US DOE Joint Genome Institute"/>
            <person name="Lucas S."/>
            <person name="Han J."/>
            <person name="Cheng J.-F."/>
            <person name="Goodwin L."/>
            <person name="Pitluck S."/>
            <person name="Peters L."/>
            <person name="Teshima H."/>
            <person name="Detter J.C."/>
            <person name="Han C."/>
            <person name="Tapia R."/>
            <person name="Land M."/>
            <person name="Hauser L."/>
            <person name="Kyrpides N."/>
            <person name="Kozubal M."/>
            <person name="Macur R.E."/>
            <person name="Jay Z."/>
            <person name="Inskeep W."/>
            <person name="Woyke T."/>
        </authorList>
    </citation>
    <scope>NUCLEOTIDE SEQUENCE [LARGE SCALE GENOMIC DNA]</scope>
    <source>
        <strain evidence="1 2">MK1</strain>
    </source>
</reference>
<dbReference type="EMBL" id="JH597761">
    <property type="protein sequence ID" value="EHP71054.1"/>
    <property type="molecule type" value="Genomic_DNA"/>
</dbReference>
<dbReference type="AlphaFoldDB" id="H2C4N6"/>
<name>H2C4N6_9CREN</name>